<accession>A0A1X6ZY02</accession>
<dbReference type="Proteomes" id="UP000193778">
    <property type="component" value="Unassembled WGS sequence"/>
</dbReference>
<evidence type="ECO:0000256" key="1">
    <source>
        <dbReference type="SAM" id="MobiDB-lite"/>
    </source>
</evidence>
<organism evidence="2 3">
    <name type="scientific">Ruegeria meonggei</name>
    <dbReference type="NCBI Taxonomy" id="1446476"/>
    <lineage>
        <taxon>Bacteria</taxon>
        <taxon>Pseudomonadati</taxon>
        <taxon>Pseudomonadota</taxon>
        <taxon>Alphaproteobacteria</taxon>
        <taxon>Rhodobacterales</taxon>
        <taxon>Roseobacteraceae</taxon>
        <taxon>Ruegeria</taxon>
    </lineage>
</organism>
<keyword evidence="3" id="KW-1185">Reference proteome</keyword>
<feature type="region of interest" description="Disordered" evidence="1">
    <location>
        <begin position="46"/>
        <end position="69"/>
    </location>
</feature>
<evidence type="ECO:0000313" key="3">
    <source>
        <dbReference type="Proteomes" id="UP000193778"/>
    </source>
</evidence>
<protein>
    <submittedName>
        <fullName evidence="2">Uncharacterized protein</fullName>
    </submittedName>
</protein>
<reference evidence="3" key="1">
    <citation type="submission" date="2017-03" db="EMBL/GenBank/DDBJ databases">
        <authorList>
            <person name="Rodrigo-Torres L."/>
            <person name="Arahal R.D."/>
            <person name="Lucena T."/>
        </authorList>
    </citation>
    <scope>NUCLEOTIDE SEQUENCE [LARGE SCALE GENOMIC DNA]</scope>
    <source>
        <strain evidence="3">CECT 8411</strain>
    </source>
</reference>
<gene>
    <name evidence="2" type="ORF">RUM8411_03222</name>
</gene>
<dbReference type="AlphaFoldDB" id="A0A1X6ZY02"/>
<sequence length="69" mass="7766">MTTVCTPTEYRAALREIEYLWGSEPDSDEGKRLEEYLSAVDQYEQVSNAAPDSRPSPKSVTQSVQGERI</sequence>
<name>A0A1X6ZY02_9RHOB</name>
<proteinExistence type="predicted"/>
<dbReference type="EMBL" id="FWFP01000010">
    <property type="protein sequence ID" value="SLN64922.1"/>
    <property type="molecule type" value="Genomic_DNA"/>
</dbReference>
<evidence type="ECO:0000313" key="2">
    <source>
        <dbReference type="EMBL" id="SLN64922.1"/>
    </source>
</evidence>